<evidence type="ECO:0000313" key="2">
    <source>
        <dbReference type="Proteomes" id="UP000063275"/>
    </source>
</evidence>
<protein>
    <submittedName>
        <fullName evidence="1">Uncharacterized protein</fullName>
    </submittedName>
</protein>
<accession>A0A0S2ZQN9</accession>
<evidence type="ECO:0000313" key="1">
    <source>
        <dbReference type="EMBL" id="ALQ40924.1"/>
    </source>
</evidence>
<sequence length="595" mass="72820">MIEEEVRAKRKRLKAMLRKEWKLFSYYEKNILYKEELNKLVNFLIELKDFNITEDNKIENYKESKLVLNKTNFKNYQYNANRNYIGDIFKESSEKDLGNLIIKLLEKIGYKNIKFSSMGEISFEETDKDVFLETLLKMYKIVYFLRIETLFLVTKKENLNEEFYENSYNKLKLYISYFTLIDIKDIEEEVSNELKNFQDYEYDKNLLKLSIMLEKYKQYTYTLKKKLEEITLNSEIVFKNFIFFLMEIWLSSEFKFYIKLLDIFVTNKEKFNASILSKSKFLDELKKIKKPYSLNSLMKIFRSSQKNKRDSEFKKRYIYLEDYINYFFDTEAPEIADTLAYDHKIEKKELKNLLINSFSEDEKIYTLYCYYNVFYIVNHSSQILEKELSYFLNIFCVNYIFVKVLDYVNHSYTSSIYFFKNYEPLKNLYNKHYKILLKKEIEQIEKENIKLNNFMLLINNLSENKEDKIRTFLEENYLEFKDKKNEAIGKKQSYIYLELLFYAMHNYFILEEEKYFILIKEIVDNFSKKYLYTRGDTIPYLFPPEIDKILSIYLIFFEKEEKSEEYLYYIKNIYNFLIFISDSSLYTLMYLKNKI</sequence>
<dbReference type="KEGG" id="fhw:RN87_10405"/>
<proteinExistence type="predicted"/>
<reference evidence="1 2" key="1">
    <citation type="submission" date="2015-11" db="EMBL/GenBank/DDBJ databases">
        <authorList>
            <person name="Zhang Y."/>
            <person name="Guo Z."/>
        </authorList>
    </citation>
    <scope>NUCLEOTIDE SEQUENCE [LARGE SCALE GENOMIC DNA]</scope>
    <source>
        <strain evidence="1 2">ChDC F174</strain>
    </source>
</reference>
<dbReference type="EMBL" id="CP013331">
    <property type="protein sequence ID" value="ALQ40924.1"/>
    <property type="molecule type" value="Genomic_DNA"/>
</dbReference>
<dbReference type="AlphaFoldDB" id="A0A0S2ZQN9"/>
<gene>
    <name evidence="1" type="ORF">RN87_10405</name>
</gene>
<organism evidence="1">
    <name type="scientific">Fusobacterium hwasookii ChDC F174</name>
    <dbReference type="NCBI Taxonomy" id="1307442"/>
    <lineage>
        <taxon>Bacteria</taxon>
        <taxon>Fusobacteriati</taxon>
        <taxon>Fusobacteriota</taxon>
        <taxon>Fusobacteriia</taxon>
        <taxon>Fusobacteriales</taxon>
        <taxon>Fusobacteriaceae</taxon>
        <taxon>Fusobacterium</taxon>
    </lineage>
</organism>
<name>A0A0S2ZQN9_9FUSO</name>
<dbReference type="Proteomes" id="UP000063275">
    <property type="component" value="Chromosome"/>
</dbReference>